<dbReference type="HOGENOM" id="CLU_829579_0_0_1"/>
<dbReference type="EMBL" id="GL379787">
    <property type="protein sequence ID" value="EGT30677.1"/>
    <property type="molecule type" value="Genomic_DNA"/>
</dbReference>
<dbReference type="AlphaFoldDB" id="G0M9Z9"/>
<accession>G0M9Z9</accession>
<dbReference type="Pfam" id="PF01579">
    <property type="entry name" value="DUF19"/>
    <property type="match status" value="2"/>
</dbReference>
<gene>
    <name evidence="2" type="ORF">CAEBREN_15580</name>
</gene>
<organism evidence="3">
    <name type="scientific">Caenorhabditis brenneri</name>
    <name type="common">Nematode worm</name>
    <dbReference type="NCBI Taxonomy" id="135651"/>
    <lineage>
        <taxon>Eukaryota</taxon>
        <taxon>Metazoa</taxon>
        <taxon>Ecdysozoa</taxon>
        <taxon>Nematoda</taxon>
        <taxon>Chromadorea</taxon>
        <taxon>Rhabditida</taxon>
        <taxon>Rhabditina</taxon>
        <taxon>Rhabditomorpha</taxon>
        <taxon>Rhabditoidea</taxon>
        <taxon>Rhabditidae</taxon>
        <taxon>Peloderinae</taxon>
        <taxon>Caenorhabditis</taxon>
    </lineage>
</organism>
<feature type="domain" description="T20D4.11-like" evidence="1">
    <location>
        <begin position="1"/>
        <end position="120"/>
    </location>
</feature>
<dbReference type="PANTHER" id="PTHR21453">
    <property type="entry name" value="DUF19 DOMAIN-CONTAINING PROTEIN-RELATED-RELATED"/>
    <property type="match status" value="1"/>
</dbReference>
<dbReference type="InterPro" id="IPR002542">
    <property type="entry name" value="T20D4.11-like_dom"/>
</dbReference>
<evidence type="ECO:0000259" key="1">
    <source>
        <dbReference type="Pfam" id="PF01579"/>
    </source>
</evidence>
<feature type="domain" description="T20D4.11-like" evidence="1">
    <location>
        <begin position="125"/>
        <end position="263"/>
    </location>
</feature>
<dbReference type="OMA" id="ACGERID"/>
<evidence type="ECO:0000313" key="2">
    <source>
        <dbReference type="EMBL" id="EGT30677.1"/>
    </source>
</evidence>
<protein>
    <recommendedName>
        <fullName evidence="1">T20D4.11-like domain-containing protein</fullName>
    </recommendedName>
</protein>
<reference evidence="3" key="1">
    <citation type="submission" date="2011-07" db="EMBL/GenBank/DDBJ databases">
        <authorList>
            <consortium name="Caenorhabditis brenneri Sequencing and Analysis Consortium"/>
            <person name="Wilson R.K."/>
        </authorList>
    </citation>
    <scope>NUCLEOTIDE SEQUENCE [LARGE SCALE GENOMIC DNA]</scope>
    <source>
        <strain evidence="3">PB2801</strain>
    </source>
</reference>
<proteinExistence type="predicted"/>
<keyword evidence="3" id="KW-1185">Reference proteome</keyword>
<dbReference type="Proteomes" id="UP000008068">
    <property type="component" value="Unassembled WGS sequence"/>
</dbReference>
<evidence type="ECO:0000313" key="3">
    <source>
        <dbReference type="Proteomes" id="UP000008068"/>
    </source>
</evidence>
<dbReference type="PANTHER" id="PTHR21453:SF28">
    <property type="entry name" value="DUF19 DOMAIN-CONTAINING PROTEIN-RELATED"/>
    <property type="match status" value="1"/>
</dbReference>
<sequence length="268" mass="32152">MKRSERYCDVIDKCFKRILFCDEFYDEENKKALDMVNTYCRTVNYVLNDFVACGERIDNTNSTCYADWDPFLDYEDLLDEEKKEEKCRNFFGKDQCLKKEILEHCSQEDWEIFSDRIINFDLKSLVKIEMKDKSEMKEFERFCNVFDSCQRFVGHCDGFNDENARKMFTKARTFCGTVKYISNEFDACAKKIENSISTCKHNFDLSLNDEEHEDKKKVEEECKKVFGEEQCLKEEVLEHCSKKDWEEYRDHYTAMNEVFKLCDFKNVV</sequence>
<name>G0M9Z9_CAEBE</name>
<dbReference type="InParanoid" id="G0M9Z9"/>